<dbReference type="EMBL" id="PZQS01000011">
    <property type="protein sequence ID" value="PVD22139.1"/>
    <property type="molecule type" value="Genomic_DNA"/>
</dbReference>
<keyword evidence="3" id="KW-1185">Reference proteome</keyword>
<accession>A0A2T7NLU5</accession>
<organism evidence="2 3">
    <name type="scientific">Pomacea canaliculata</name>
    <name type="common">Golden apple snail</name>
    <dbReference type="NCBI Taxonomy" id="400727"/>
    <lineage>
        <taxon>Eukaryota</taxon>
        <taxon>Metazoa</taxon>
        <taxon>Spiralia</taxon>
        <taxon>Lophotrochozoa</taxon>
        <taxon>Mollusca</taxon>
        <taxon>Gastropoda</taxon>
        <taxon>Caenogastropoda</taxon>
        <taxon>Architaenioglossa</taxon>
        <taxon>Ampullarioidea</taxon>
        <taxon>Ampullariidae</taxon>
        <taxon>Pomacea</taxon>
    </lineage>
</organism>
<dbReference type="AlphaFoldDB" id="A0A2T7NLU5"/>
<dbReference type="Proteomes" id="UP000245119">
    <property type="component" value="Linkage Group LG11"/>
</dbReference>
<evidence type="ECO:0000313" key="3">
    <source>
        <dbReference type="Proteomes" id="UP000245119"/>
    </source>
</evidence>
<reference evidence="2 3" key="1">
    <citation type="submission" date="2018-04" db="EMBL/GenBank/DDBJ databases">
        <title>The genome of golden apple snail Pomacea canaliculata provides insight into stress tolerance and invasive adaptation.</title>
        <authorList>
            <person name="Liu C."/>
            <person name="Liu B."/>
            <person name="Ren Y."/>
            <person name="Zhang Y."/>
            <person name="Wang H."/>
            <person name="Li S."/>
            <person name="Jiang F."/>
            <person name="Yin L."/>
            <person name="Zhang G."/>
            <person name="Qian W."/>
            <person name="Fan W."/>
        </authorList>
    </citation>
    <scope>NUCLEOTIDE SEQUENCE [LARGE SCALE GENOMIC DNA]</scope>
    <source>
        <strain evidence="2">SZHN2017</strain>
        <tissue evidence="2">Muscle</tissue>
    </source>
</reference>
<sequence>MVNFRFEKDWFKPTSTSMAQLEQVKTTIYNLGLHDPRELRATKGRTLAAAPHNTFRDLCTEPPLSSISYQHTAWGSNSSIPEMIKKFGETGAGLGRPSSAKATSVNHPPRKLKIRPQSAKDPLCPNGKKTLPIGGDAHNKHSSQSSFLPSTPASSPRQLDDYSPSPSEKDEEKKTSSFGISLSLYMPSAEDNENTDEPDTGRLLKKADSFVEDHRKRSAAKIKLFTANADITPGKTSEKHVEKTFVQTGTGTNFVPPEITDNRVSFEKVQDVLVFEDSKTNTNEVDSHLHTVIREQEERAWDDQTALDNSKTCILTEEMLINDFETEKNLATGDYETLPTKDGHELEYLGPQKNDRKPKIHPIFLESEGISKAHMDQEKSAQLDKNTATGSRTVVQICEEKNVMVDITPRNLGRKLPDKSLYRKILQRKHQGGDGQTAENMSDKSSHLSGQRSESEPTLEIMATRVKNNRMMDARLGNPAPTITVVYDDGDNDESRRISNIRSSDKVKKQRQKGVKEKDIVTMVSEVGPDSVEDIKKDSLWQW</sequence>
<proteinExistence type="predicted"/>
<evidence type="ECO:0000313" key="2">
    <source>
        <dbReference type="EMBL" id="PVD22139.1"/>
    </source>
</evidence>
<comment type="caution">
    <text evidence="2">The sequence shown here is derived from an EMBL/GenBank/DDBJ whole genome shotgun (WGS) entry which is preliminary data.</text>
</comment>
<feature type="compositionally biased region" description="Polar residues" evidence="1">
    <location>
        <begin position="142"/>
        <end position="157"/>
    </location>
</feature>
<gene>
    <name evidence="2" type="ORF">C0Q70_17944</name>
</gene>
<feature type="region of interest" description="Disordered" evidence="1">
    <location>
        <begin position="428"/>
        <end position="457"/>
    </location>
</feature>
<evidence type="ECO:0000256" key="1">
    <source>
        <dbReference type="SAM" id="MobiDB-lite"/>
    </source>
</evidence>
<name>A0A2T7NLU5_POMCA</name>
<dbReference type="OrthoDB" id="6131709at2759"/>
<protein>
    <submittedName>
        <fullName evidence="2">Uncharacterized protein</fullName>
    </submittedName>
</protein>
<feature type="region of interest" description="Disordered" evidence="1">
    <location>
        <begin position="88"/>
        <end position="178"/>
    </location>
</feature>